<dbReference type="CDD" id="cd00064">
    <property type="entry name" value="FU"/>
    <property type="match status" value="2"/>
</dbReference>
<comment type="caution">
    <text evidence="5">Lacks conserved residue(s) required for the propagation of feature annotation.</text>
</comment>
<keyword evidence="6" id="KW-1133">Transmembrane helix</keyword>
<evidence type="ECO:0000256" key="7">
    <source>
        <dbReference type="SAM" id="SignalP"/>
    </source>
</evidence>
<evidence type="ECO:0000256" key="5">
    <source>
        <dbReference type="PROSITE-ProRule" id="PRU00076"/>
    </source>
</evidence>
<dbReference type="InterPro" id="IPR006212">
    <property type="entry name" value="Furin_repeat"/>
</dbReference>
<dbReference type="eggNOG" id="KOG4260">
    <property type="taxonomic scope" value="Eukaryota"/>
</dbReference>
<dbReference type="PROSITE" id="PS01248">
    <property type="entry name" value="EGF_LAM_1"/>
    <property type="match status" value="1"/>
</dbReference>
<dbReference type="AlphaFoldDB" id="E0VUR4"/>
<sequence length="376" mass="41963">MKWFLGIFFLLLPISTLRVVLADSDPKKTDVNNQKLPPCQACKVLVKSFQHGMEKTSRGKFEGGDADWEEKKLKTYASSEVRFVEIQENICNEIDKGKFQCQGLAEENEGLFEDWWKNQDKYGDLHEWLCIEKLKVCCPDLHYGANCTPCQGFPNNVCNNNGKCKGSGTRKGNGQCSCNVGYEGTLCDKCSDKHYVSYKDETKMLCSPCHNSCLSTCTGAGPKSCVACKEGWQMHTELGCLDVNECIAKNDACNSHQFCVNNDGSYTCLECDKACKTCNGDGPDMCDECANGYYLEDKVCIDEQKKTRENKVTMARYITYFGLCVATCIIFQKNTLVAGLIGFSVAVYISVSELMLASEKNNSKSDFNIQNIFKIS</sequence>
<feature type="domain" description="EGF-like" evidence="8">
    <location>
        <begin position="146"/>
        <end position="188"/>
    </location>
</feature>
<dbReference type="PROSITE" id="PS01187">
    <property type="entry name" value="EGF_CA"/>
    <property type="match status" value="1"/>
</dbReference>
<proteinExistence type="inferred from homology"/>
<evidence type="ECO:0000256" key="3">
    <source>
        <dbReference type="ARBA" id="ARBA00022837"/>
    </source>
</evidence>
<feature type="disulfide bond" evidence="5">
    <location>
        <begin position="178"/>
        <end position="187"/>
    </location>
</feature>
<reference evidence="9" key="1">
    <citation type="submission" date="2007-04" db="EMBL/GenBank/DDBJ databases">
        <title>Annotation of Pediculus humanus corporis strain USDA.</title>
        <authorList>
            <person name="Kirkness E."/>
            <person name="Hannick L."/>
            <person name="Hass B."/>
            <person name="Bruggner R."/>
            <person name="Lawson D."/>
            <person name="Bidwell S."/>
            <person name="Joardar V."/>
            <person name="Caler E."/>
            <person name="Walenz B."/>
            <person name="Inman J."/>
            <person name="Schobel S."/>
            <person name="Galinsky K."/>
            <person name="Amedeo P."/>
            <person name="Strausberg R."/>
        </authorList>
    </citation>
    <scope>NUCLEOTIDE SEQUENCE</scope>
    <source>
        <strain evidence="9">USDA</strain>
    </source>
</reference>
<feature type="signal peptide" evidence="7">
    <location>
        <begin position="1"/>
        <end position="22"/>
    </location>
</feature>
<dbReference type="InterPro" id="IPR002049">
    <property type="entry name" value="LE_dom"/>
</dbReference>
<dbReference type="PROSITE" id="PS50026">
    <property type="entry name" value="EGF_3"/>
    <property type="match status" value="1"/>
</dbReference>
<keyword evidence="7" id="KW-0732">Signal</keyword>
<reference evidence="10" key="3">
    <citation type="submission" date="2021-02" db="UniProtKB">
        <authorList>
            <consortium name="EnsemblMetazoa"/>
        </authorList>
    </citation>
    <scope>IDENTIFICATION</scope>
    <source>
        <strain evidence="10">USDA</strain>
    </source>
</reference>
<dbReference type="FunCoup" id="E0VUR4">
    <property type="interactions" value="375"/>
</dbReference>
<evidence type="ECO:0000313" key="10">
    <source>
        <dbReference type="EnsemblMetazoa" id="PHUM453010-PA"/>
    </source>
</evidence>
<dbReference type="PROSITE" id="PS00022">
    <property type="entry name" value="EGF_1"/>
    <property type="match status" value="1"/>
</dbReference>
<dbReference type="GO" id="GO:0005509">
    <property type="term" value="F:calcium ion binding"/>
    <property type="evidence" value="ECO:0007669"/>
    <property type="project" value="InterPro"/>
</dbReference>
<dbReference type="STRING" id="121224.E0VUR4"/>
<dbReference type="GO" id="GO:0048513">
    <property type="term" value="P:animal organ development"/>
    <property type="evidence" value="ECO:0007669"/>
    <property type="project" value="UniProtKB-ARBA"/>
</dbReference>
<dbReference type="InterPro" id="IPR018097">
    <property type="entry name" value="EGF_Ca-bd_CS"/>
</dbReference>
<organism>
    <name type="scientific">Pediculus humanus subsp. corporis</name>
    <name type="common">Body louse</name>
    <dbReference type="NCBI Taxonomy" id="121224"/>
    <lineage>
        <taxon>Eukaryota</taxon>
        <taxon>Metazoa</taxon>
        <taxon>Ecdysozoa</taxon>
        <taxon>Arthropoda</taxon>
        <taxon>Hexapoda</taxon>
        <taxon>Insecta</taxon>
        <taxon>Pterygota</taxon>
        <taxon>Neoptera</taxon>
        <taxon>Paraneoptera</taxon>
        <taxon>Psocodea</taxon>
        <taxon>Troctomorpha</taxon>
        <taxon>Phthiraptera</taxon>
        <taxon>Anoplura</taxon>
        <taxon>Pediculidae</taxon>
        <taxon>Pediculus</taxon>
    </lineage>
</organism>
<evidence type="ECO:0000313" key="9">
    <source>
        <dbReference type="EMBL" id="EEB17120.1"/>
    </source>
</evidence>
<keyword evidence="11" id="KW-1185">Reference proteome</keyword>
<dbReference type="HOGENOM" id="CLU_038974_0_0_1"/>
<feature type="transmembrane region" description="Helical" evidence="6">
    <location>
        <begin position="336"/>
        <end position="356"/>
    </location>
</feature>
<keyword evidence="4 5" id="KW-1015">Disulfide bond</keyword>
<dbReference type="CTD" id="8230511"/>
<dbReference type="Pfam" id="PF11938">
    <property type="entry name" value="DUF3456"/>
    <property type="match status" value="1"/>
</dbReference>
<dbReference type="GeneID" id="8230511"/>
<dbReference type="KEGG" id="phu:Phum_PHUM453010"/>
<keyword evidence="6" id="KW-0812">Transmembrane</keyword>
<dbReference type="VEuPathDB" id="VectorBase:PHUM453010"/>
<dbReference type="OMA" id="TDNFNKG"/>
<dbReference type="InterPro" id="IPR021852">
    <property type="entry name" value="DUF3456"/>
</dbReference>
<gene>
    <name evidence="10" type="primary">8230511</name>
    <name evidence="9" type="ORF">Phum_PHUM453010</name>
</gene>
<dbReference type="InterPro" id="IPR000742">
    <property type="entry name" value="EGF"/>
</dbReference>
<dbReference type="OrthoDB" id="19903at2759"/>
<evidence type="ECO:0000256" key="2">
    <source>
        <dbReference type="ARBA" id="ARBA00022536"/>
    </source>
</evidence>
<dbReference type="GO" id="GO:0048731">
    <property type="term" value="P:system development"/>
    <property type="evidence" value="ECO:0007669"/>
    <property type="project" value="UniProtKB-ARBA"/>
</dbReference>
<comment type="similarity">
    <text evidence="1">Belongs to the CRELD family.</text>
</comment>
<name>E0VUR4_PEDHC</name>
<dbReference type="Proteomes" id="UP000009046">
    <property type="component" value="Unassembled WGS sequence"/>
</dbReference>
<accession>E0VUR4</accession>
<dbReference type="Gene3D" id="2.10.220.10">
    <property type="entry name" value="Hormone Receptor, Insulin-like Growth Factor Receptor 1, Chain A, domain 2"/>
    <property type="match status" value="1"/>
</dbReference>
<evidence type="ECO:0000256" key="4">
    <source>
        <dbReference type="ARBA" id="ARBA00023157"/>
    </source>
</evidence>
<dbReference type="EnsemblMetazoa" id="PHUM453010-RA">
    <property type="protein sequence ID" value="PHUM453010-PA"/>
    <property type="gene ID" value="PHUM453010"/>
</dbReference>
<evidence type="ECO:0000256" key="6">
    <source>
        <dbReference type="SAM" id="Phobius"/>
    </source>
</evidence>
<dbReference type="SUPFAM" id="SSF57184">
    <property type="entry name" value="Growth factor receptor domain"/>
    <property type="match status" value="1"/>
</dbReference>
<dbReference type="EMBL" id="AAZO01005515">
    <property type="status" value="NOT_ANNOTATED_CDS"/>
    <property type="molecule type" value="Genomic_DNA"/>
</dbReference>
<dbReference type="EMBL" id="DS235787">
    <property type="protein sequence ID" value="EEB17120.1"/>
    <property type="molecule type" value="Genomic_DNA"/>
</dbReference>
<evidence type="ECO:0000256" key="1">
    <source>
        <dbReference type="ARBA" id="ARBA00005897"/>
    </source>
</evidence>
<feature type="chain" id="PRO_5014570216" description="EGF-like domain-containing protein" evidence="7">
    <location>
        <begin position="23"/>
        <end position="376"/>
    </location>
</feature>
<dbReference type="SMART" id="SM00261">
    <property type="entry name" value="FU"/>
    <property type="match status" value="2"/>
</dbReference>
<keyword evidence="3" id="KW-0106">Calcium</keyword>
<dbReference type="RefSeq" id="XP_002429858.1">
    <property type="nucleotide sequence ID" value="XM_002429813.1"/>
</dbReference>
<reference evidence="9" key="2">
    <citation type="submission" date="2007-04" db="EMBL/GenBank/DDBJ databases">
        <title>The genome of the human body louse.</title>
        <authorList>
            <consortium name="The Human Body Louse Genome Consortium"/>
            <person name="Kirkness E."/>
            <person name="Walenz B."/>
            <person name="Hass B."/>
            <person name="Bruggner R."/>
            <person name="Strausberg R."/>
        </authorList>
    </citation>
    <scope>NUCLEOTIDE SEQUENCE</scope>
    <source>
        <strain evidence="9">USDA</strain>
    </source>
</reference>
<dbReference type="InterPro" id="IPR009030">
    <property type="entry name" value="Growth_fac_rcpt_cys_sf"/>
</dbReference>
<keyword evidence="2 5" id="KW-0245">EGF-like domain</keyword>
<dbReference type="InParanoid" id="E0VUR4"/>
<dbReference type="SMART" id="SM00181">
    <property type="entry name" value="EGF"/>
    <property type="match status" value="3"/>
</dbReference>
<keyword evidence="6" id="KW-0472">Membrane</keyword>
<evidence type="ECO:0000313" key="11">
    <source>
        <dbReference type="Proteomes" id="UP000009046"/>
    </source>
</evidence>
<protein>
    <recommendedName>
        <fullName evidence="8">EGF-like domain-containing protein</fullName>
    </recommendedName>
</protein>
<evidence type="ECO:0000259" key="8">
    <source>
        <dbReference type="PROSITE" id="PS50026"/>
    </source>
</evidence>